<dbReference type="InterPro" id="IPR029071">
    <property type="entry name" value="Ubiquitin-like_domsf"/>
</dbReference>
<dbReference type="Gene3D" id="3.10.20.90">
    <property type="entry name" value="Phosphatidylinositol 3-kinase Catalytic Subunit, Chain A, domain 1"/>
    <property type="match status" value="1"/>
</dbReference>
<dbReference type="Pfam" id="PF00169">
    <property type="entry name" value="PH"/>
    <property type="match status" value="1"/>
</dbReference>
<feature type="compositionally biased region" description="Polar residues" evidence="1">
    <location>
        <begin position="928"/>
        <end position="974"/>
    </location>
</feature>
<feature type="compositionally biased region" description="Basic and acidic residues" evidence="1">
    <location>
        <begin position="627"/>
        <end position="643"/>
    </location>
</feature>
<feature type="region of interest" description="Disordered" evidence="1">
    <location>
        <begin position="147"/>
        <end position="280"/>
    </location>
</feature>
<feature type="domain" description="PH" evidence="2">
    <location>
        <begin position="431"/>
        <end position="541"/>
    </location>
</feature>
<keyword evidence="4" id="KW-1185">Reference proteome</keyword>
<dbReference type="SUPFAM" id="SSF50729">
    <property type="entry name" value="PH domain-like"/>
    <property type="match status" value="1"/>
</dbReference>
<dbReference type="Pfam" id="PF21989">
    <property type="entry name" value="RA_2"/>
    <property type="match status" value="1"/>
</dbReference>
<feature type="compositionally biased region" description="Polar residues" evidence="1">
    <location>
        <begin position="889"/>
        <end position="907"/>
    </location>
</feature>
<dbReference type="SMART" id="SM00233">
    <property type="entry name" value="PH"/>
    <property type="match status" value="1"/>
</dbReference>
<feature type="compositionally biased region" description="Polar residues" evidence="1">
    <location>
        <begin position="783"/>
        <end position="800"/>
    </location>
</feature>
<name>A0ABM1C528_LIMPO</name>
<dbReference type="RefSeq" id="XP_013794311.2">
    <property type="nucleotide sequence ID" value="XM_013938857.2"/>
</dbReference>
<feature type="compositionally biased region" description="Low complexity" evidence="1">
    <location>
        <begin position="853"/>
        <end position="870"/>
    </location>
</feature>
<dbReference type="PANTHER" id="PTHR11243:SF23">
    <property type="entry name" value="LD06925P"/>
    <property type="match status" value="1"/>
</dbReference>
<reference evidence="5" key="1">
    <citation type="submission" date="2025-08" db="UniProtKB">
        <authorList>
            <consortium name="RefSeq"/>
        </authorList>
    </citation>
    <scope>IDENTIFICATION</scope>
    <source>
        <tissue evidence="5">Muscle</tissue>
    </source>
</reference>
<feature type="compositionally biased region" description="Basic and acidic residues" evidence="1">
    <location>
        <begin position="207"/>
        <end position="226"/>
    </location>
</feature>
<feature type="region of interest" description="Disordered" evidence="1">
    <location>
        <begin position="783"/>
        <end position="1074"/>
    </location>
</feature>
<evidence type="ECO:0000313" key="5">
    <source>
        <dbReference type="RefSeq" id="XP_013794311.2"/>
    </source>
</evidence>
<dbReference type="InterPro" id="IPR000159">
    <property type="entry name" value="RA_dom"/>
</dbReference>
<dbReference type="PANTHER" id="PTHR11243">
    <property type="entry name" value="GROWTH FACTOR RECEPTOR-BOUND PROTEIN"/>
    <property type="match status" value="1"/>
</dbReference>
<feature type="compositionally biased region" description="Low complexity" evidence="1">
    <location>
        <begin position="1015"/>
        <end position="1025"/>
    </location>
</feature>
<dbReference type="PROSITE" id="PS50003">
    <property type="entry name" value="PH_DOMAIN"/>
    <property type="match status" value="1"/>
</dbReference>
<accession>A0ABM1C528</accession>
<dbReference type="InterPro" id="IPR039665">
    <property type="entry name" value="PH_APBB1IP"/>
</dbReference>
<dbReference type="Proteomes" id="UP000694941">
    <property type="component" value="Unplaced"/>
</dbReference>
<feature type="compositionally biased region" description="Basic residues" evidence="1">
    <location>
        <begin position="1142"/>
        <end position="1151"/>
    </location>
</feature>
<proteinExistence type="predicted"/>
<feature type="compositionally biased region" description="Polar residues" evidence="1">
    <location>
        <begin position="997"/>
        <end position="1006"/>
    </location>
</feature>
<dbReference type="InterPro" id="IPR011993">
    <property type="entry name" value="PH-like_dom_sf"/>
</dbReference>
<sequence>MSSLLLSRQAQEYRRLTYQDPNVTTKSRSLERLAMAAVTAAFSPPCERRTGQWVAEPSDLRNDTDDELLSDPGIEVEDDADADGVDNESTYKTTGAGKHNLSKPSPRMDSYRLSMANLESSQDVELDAILGELCALGSHFDREMHRGHARSVSGDNDGLRLSNSATEASPEIHRAAQQISRQSGNSHSSSGGSKTKFEIGGPQVYVTERDEGSRGQKHEFGLRTDSPDNDSAFSDNVSMLSSESSASSGVGANRSDVSSQNIYGRPGHVPQTSQSSQDDQARIKSEKIKLAMEKIQESNIKKVFIRAYTDDDSTKSLLVDERMNIAHVCRLLAEKNHTKMDLHWAVVERDYDLHLDRMFEDHENLVENILMWTQDATHKLLFQKKEEKYDVFANPEDYLLGCTSSQKGAEMDDEGKATLIEEFFSATRIAVPEMEGNLYLKSDGKKAWKKYFFVLRASGLYYNPKGKSKLSKDLVCLTGFEVNNIYKGFGWRKKYKAPTDFCFAIKHPEIQVKCCRSIKFLCAEDLRTLKLWMTGIRIAKYGHQMKENYDNVLRDIDEEDLDTLANARSFSVSSMAKTLSINTGGVEILDQQDHRGIEQKSVSRSLLKNHTELRHSQDSDLAASHPSFDRSQKRSSIIRRDSIKSSASSSSSGCSSVSTPTNDQIAFEADFPVGTIKRKPNMAPKIPLTSTTRTIAKQSMSDDSRNNVVNLDTVQESNKDINATANSNTLGRNSVTRLSLRRSHTEDKINVNGVAKIFQRKHSVDSGTLTRQIEELHAIGNGTSNIETASTDSRTVTPVNSVGDVDDLPLPPPPPELETSEEIFHRGMLPPPPPEAFSSTLSLDSLPPPPPSLQLDDQSSWPSTSSLNSLPPLPNEVTHSPKKSEENRSLQWNSCIANQNEIKTPQNAPVVPPKPKKQGRERRLSEADSPSSFSSQLLTDRKQSQSNTSPRSAQKPQQKMDSSSINCYGTSPRSGAQHKSPEHPKSPKHGSLKRGISFSQSPTESNRIVHFAVASSPSSPQFSTSDATTPNIYQKPNPPKRNETTKLSHRTHVLHNSSSGSSCSEQEHQQSNAIPPEFFLRDLHRVMEKKWKVAQQLSVDLTATPHQIMGFRDPCFLPPEGSVLTHSALHSPPTSNSTDYHSKHRHHHHSQKSLDGHSKQTTQAKKKPPPPPPKRSETTHLTVNIT</sequence>
<dbReference type="PROSITE" id="PS50200">
    <property type="entry name" value="RA"/>
    <property type="match status" value="1"/>
</dbReference>
<gene>
    <name evidence="5" type="primary">LOC106478320</name>
</gene>
<protein>
    <submittedName>
        <fullName evidence="5">Ras-associated and pleckstrin homology domains-containing protein 1-like isoform X1</fullName>
    </submittedName>
</protein>
<evidence type="ECO:0000256" key="1">
    <source>
        <dbReference type="SAM" id="MobiDB-lite"/>
    </source>
</evidence>
<dbReference type="SUPFAM" id="SSF54236">
    <property type="entry name" value="Ubiquitin-like"/>
    <property type="match status" value="1"/>
</dbReference>
<feature type="region of interest" description="Disordered" evidence="1">
    <location>
        <begin position="613"/>
        <end position="661"/>
    </location>
</feature>
<dbReference type="SMART" id="SM00314">
    <property type="entry name" value="RA"/>
    <property type="match status" value="1"/>
</dbReference>
<dbReference type="InterPro" id="IPR001849">
    <property type="entry name" value="PH_domain"/>
</dbReference>
<organism evidence="4 5">
    <name type="scientific">Limulus polyphemus</name>
    <name type="common">Atlantic horseshoe crab</name>
    <dbReference type="NCBI Taxonomy" id="6850"/>
    <lineage>
        <taxon>Eukaryota</taxon>
        <taxon>Metazoa</taxon>
        <taxon>Ecdysozoa</taxon>
        <taxon>Arthropoda</taxon>
        <taxon>Chelicerata</taxon>
        <taxon>Merostomata</taxon>
        <taxon>Xiphosura</taxon>
        <taxon>Limulidae</taxon>
        <taxon>Limulus</taxon>
    </lineage>
</organism>
<dbReference type="GeneID" id="106478320"/>
<evidence type="ECO:0000313" key="4">
    <source>
        <dbReference type="Proteomes" id="UP000694941"/>
    </source>
</evidence>
<feature type="region of interest" description="Disordered" evidence="1">
    <location>
        <begin position="1122"/>
        <end position="1186"/>
    </location>
</feature>
<feature type="compositionally biased region" description="Low complexity" evidence="1">
    <location>
        <begin position="180"/>
        <end position="193"/>
    </location>
</feature>
<evidence type="ECO:0000259" key="2">
    <source>
        <dbReference type="PROSITE" id="PS50003"/>
    </source>
</evidence>
<feature type="domain" description="Ras-associating" evidence="3">
    <location>
        <begin position="301"/>
        <end position="387"/>
    </location>
</feature>
<feature type="region of interest" description="Disordered" evidence="1">
    <location>
        <begin position="47"/>
        <end position="108"/>
    </location>
</feature>
<evidence type="ECO:0000259" key="3">
    <source>
        <dbReference type="PROSITE" id="PS50200"/>
    </source>
</evidence>
<feature type="compositionally biased region" description="Acidic residues" evidence="1">
    <location>
        <begin position="64"/>
        <end position="86"/>
    </location>
</feature>
<dbReference type="CDD" id="cd01259">
    <property type="entry name" value="PH_APBB1IP"/>
    <property type="match status" value="1"/>
</dbReference>
<dbReference type="InterPro" id="IPR039664">
    <property type="entry name" value="GRB/APBB1IP"/>
</dbReference>
<feature type="compositionally biased region" description="Low complexity" evidence="1">
    <location>
        <begin position="644"/>
        <end position="658"/>
    </location>
</feature>
<dbReference type="Gene3D" id="2.30.29.30">
    <property type="entry name" value="Pleckstrin-homology domain (PH domain)/Phosphotyrosine-binding domain (PTB)"/>
    <property type="match status" value="1"/>
</dbReference>
<feature type="compositionally biased region" description="Low complexity" evidence="1">
    <location>
        <begin position="238"/>
        <end position="248"/>
    </location>
</feature>